<protein>
    <submittedName>
        <fullName evidence="3">Uncharacterized protein</fullName>
    </submittedName>
</protein>
<keyword evidence="2" id="KW-1133">Transmembrane helix</keyword>
<accession>A0A9P8WIZ4</accession>
<sequence length="308" mass="32780">MTTSEKITSKTSALSTSIIRSREGDTPSTLPSDESDGDDLPMSIPSKTDKGKDESTGKNDKPSKTMTDSGVTHTIPNQNPVTITKHTLIITDKSPTPTPSSTLSSLDPSLTTSTSSPEATLTESTVAGVSPDDAASSSPSTGMIAGVSIGGAIALGICTFLLIRYFRRSRRVVAISEGRFSIDAIRDSDNGEKNYLQVMSPHTTGTQGSGDPFAPFGGRADMPHDPLRPPVDTFEMDGTSTAPVELPAETHSRASMAPYSQDVVAQQHPVQPTGPVDPRANLNASLTDRHQNTYVNHWNQYRNLGPER</sequence>
<dbReference type="EMBL" id="JAGPYM010000002">
    <property type="protein sequence ID" value="KAH6898854.1"/>
    <property type="molecule type" value="Genomic_DNA"/>
</dbReference>
<evidence type="ECO:0000313" key="3">
    <source>
        <dbReference type="EMBL" id="KAH6898854.1"/>
    </source>
</evidence>
<gene>
    <name evidence="3" type="ORF">B0T10DRAFT_556148</name>
</gene>
<keyword evidence="4" id="KW-1185">Reference proteome</keyword>
<feature type="compositionally biased region" description="Polar residues" evidence="1">
    <location>
        <begin position="1"/>
        <end position="19"/>
    </location>
</feature>
<name>A0A9P8WIZ4_9HYPO</name>
<comment type="caution">
    <text evidence="3">The sequence shown here is derived from an EMBL/GenBank/DDBJ whole genome shotgun (WGS) entry which is preliminary data.</text>
</comment>
<keyword evidence="2" id="KW-0812">Transmembrane</keyword>
<proteinExistence type="predicted"/>
<evidence type="ECO:0000256" key="1">
    <source>
        <dbReference type="SAM" id="MobiDB-lite"/>
    </source>
</evidence>
<feature type="compositionally biased region" description="Basic and acidic residues" evidence="1">
    <location>
        <begin position="47"/>
        <end position="63"/>
    </location>
</feature>
<feature type="compositionally biased region" description="Polar residues" evidence="1">
    <location>
        <begin position="64"/>
        <end position="85"/>
    </location>
</feature>
<evidence type="ECO:0000256" key="2">
    <source>
        <dbReference type="SAM" id="Phobius"/>
    </source>
</evidence>
<feature type="transmembrane region" description="Helical" evidence="2">
    <location>
        <begin position="143"/>
        <end position="163"/>
    </location>
</feature>
<keyword evidence="2" id="KW-0472">Membrane</keyword>
<feature type="region of interest" description="Disordered" evidence="1">
    <location>
        <begin position="1"/>
        <end position="140"/>
    </location>
</feature>
<dbReference type="OrthoDB" id="5431298at2759"/>
<organism evidence="3 4">
    <name type="scientific">Thelonectria olida</name>
    <dbReference type="NCBI Taxonomy" id="1576542"/>
    <lineage>
        <taxon>Eukaryota</taxon>
        <taxon>Fungi</taxon>
        <taxon>Dikarya</taxon>
        <taxon>Ascomycota</taxon>
        <taxon>Pezizomycotina</taxon>
        <taxon>Sordariomycetes</taxon>
        <taxon>Hypocreomycetidae</taxon>
        <taxon>Hypocreales</taxon>
        <taxon>Nectriaceae</taxon>
        <taxon>Thelonectria</taxon>
    </lineage>
</organism>
<dbReference type="AlphaFoldDB" id="A0A9P8WIZ4"/>
<dbReference type="Proteomes" id="UP000777438">
    <property type="component" value="Unassembled WGS sequence"/>
</dbReference>
<evidence type="ECO:0000313" key="4">
    <source>
        <dbReference type="Proteomes" id="UP000777438"/>
    </source>
</evidence>
<feature type="compositionally biased region" description="Low complexity" evidence="1">
    <location>
        <begin position="91"/>
        <end position="140"/>
    </location>
</feature>
<reference evidence="3 4" key="1">
    <citation type="journal article" date="2021" name="Nat. Commun.">
        <title>Genetic determinants of endophytism in the Arabidopsis root mycobiome.</title>
        <authorList>
            <person name="Mesny F."/>
            <person name="Miyauchi S."/>
            <person name="Thiergart T."/>
            <person name="Pickel B."/>
            <person name="Atanasova L."/>
            <person name="Karlsson M."/>
            <person name="Huettel B."/>
            <person name="Barry K.W."/>
            <person name="Haridas S."/>
            <person name="Chen C."/>
            <person name="Bauer D."/>
            <person name="Andreopoulos W."/>
            <person name="Pangilinan J."/>
            <person name="LaButti K."/>
            <person name="Riley R."/>
            <person name="Lipzen A."/>
            <person name="Clum A."/>
            <person name="Drula E."/>
            <person name="Henrissat B."/>
            <person name="Kohler A."/>
            <person name="Grigoriev I.V."/>
            <person name="Martin F.M."/>
            <person name="Hacquard S."/>
        </authorList>
    </citation>
    <scope>NUCLEOTIDE SEQUENCE [LARGE SCALE GENOMIC DNA]</scope>
    <source>
        <strain evidence="3 4">MPI-CAGE-CH-0241</strain>
    </source>
</reference>